<dbReference type="RefSeq" id="WP_387964361.1">
    <property type="nucleotide sequence ID" value="NZ_JBHSGP010000014.1"/>
</dbReference>
<dbReference type="EMBL" id="JBHSGP010000014">
    <property type="protein sequence ID" value="MFC4723194.1"/>
    <property type="molecule type" value="Genomic_DNA"/>
</dbReference>
<dbReference type="InterPro" id="IPR028974">
    <property type="entry name" value="TSP_type-3_rpt"/>
</dbReference>
<feature type="signal peptide" evidence="2">
    <location>
        <begin position="1"/>
        <end position="19"/>
    </location>
</feature>
<evidence type="ECO:0000313" key="5">
    <source>
        <dbReference type="Proteomes" id="UP001595953"/>
    </source>
</evidence>
<name>A0ABV9N6R5_9FLAO</name>
<dbReference type="Gene3D" id="4.10.1080.10">
    <property type="entry name" value="TSP type-3 repeat"/>
    <property type="match status" value="1"/>
</dbReference>
<reference evidence="5" key="1">
    <citation type="journal article" date="2019" name="Int. J. Syst. Evol. Microbiol.">
        <title>The Global Catalogue of Microorganisms (GCM) 10K type strain sequencing project: providing services to taxonomists for standard genome sequencing and annotation.</title>
        <authorList>
            <consortium name="The Broad Institute Genomics Platform"/>
            <consortium name="The Broad Institute Genome Sequencing Center for Infectious Disease"/>
            <person name="Wu L."/>
            <person name="Ma J."/>
        </authorList>
    </citation>
    <scope>NUCLEOTIDE SEQUENCE [LARGE SCALE GENOMIC DNA]</scope>
    <source>
        <strain evidence="5">CCUG 63682</strain>
    </source>
</reference>
<protein>
    <submittedName>
        <fullName evidence="4">T9SS type A sorting domain-containing protein</fullName>
    </submittedName>
</protein>
<dbReference type="InterPro" id="IPR026444">
    <property type="entry name" value="Secre_tail"/>
</dbReference>
<dbReference type="Proteomes" id="UP001595953">
    <property type="component" value="Unassembled WGS sequence"/>
</dbReference>
<comment type="caution">
    <text evidence="4">The sequence shown here is derived from an EMBL/GenBank/DDBJ whole genome shotgun (WGS) entry which is preliminary data.</text>
</comment>
<dbReference type="NCBIfam" id="TIGR04183">
    <property type="entry name" value="Por_Secre_tail"/>
    <property type="match status" value="1"/>
</dbReference>
<accession>A0ABV9N6R5</accession>
<evidence type="ECO:0000256" key="2">
    <source>
        <dbReference type="SAM" id="SignalP"/>
    </source>
</evidence>
<dbReference type="Pfam" id="PF02412">
    <property type="entry name" value="TSP_3"/>
    <property type="match status" value="2"/>
</dbReference>
<evidence type="ECO:0000259" key="3">
    <source>
        <dbReference type="Pfam" id="PF18962"/>
    </source>
</evidence>
<keyword evidence="1 2" id="KW-0732">Signal</keyword>
<feature type="domain" description="Secretion system C-terminal sorting" evidence="3">
    <location>
        <begin position="1090"/>
        <end position="1153"/>
    </location>
</feature>
<dbReference type="Pfam" id="PF18962">
    <property type="entry name" value="Por_Secre_tail"/>
    <property type="match status" value="1"/>
</dbReference>
<proteinExistence type="predicted"/>
<evidence type="ECO:0000256" key="1">
    <source>
        <dbReference type="ARBA" id="ARBA00022729"/>
    </source>
</evidence>
<dbReference type="InterPro" id="IPR003367">
    <property type="entry name" value="Thrombospondin_3-like_rpt"/>
</dbReference>
<dbReference type="SUPFAM" id="SSF103647">
    <property type="entry name" value="TSP type-3 repeat"/>
    <property type="match status" value="1"/>
</dbReference>
<feature type="chain" id="PRO_5047185597" evidence="2">
    <location>
        <begin position="20"/>
        <end position="1162"/>
    </location>
</feature>
<sequence length="1162" mass="130263">MKNLIIISTLQLFVFAVTAQDFLDPIKKASFGLNHHTNRDISYFAIPDEFGNIYNIGTTERDSTYTDIIITKLGVDFSLRWQKRYSVDTDLSYDIPLSSYLDSNNNLIIIGRSSFKASNSNGLIFILKYDSNGNKIWTKTIGNLNGADYFDYGYFNSFFEDDILRVIYNPINLNDSEGNGNSAINYLTIDGSGAIIEEVNTVLSNNGINSIYSNGIYYTLVRKDNDAGYYDFFLRRIGIGVDEIYLLNDQPNYVDENFTQVVDQIQLKVDSNENLYLINPNLVGDGKGFAYTKINKEGEIQYSFGTSINYNLLGSYIDIDNKICVIYEDNSIGKIINKRLDDFGAEIESFSTNFTNLIGSRLNDDNTLFVLNNNNVISLLNKDLSLVDDFNFSSSFDISDITKTNSSNVIVSGTTYEKMYPESDFFTQNNIVLEKISPDQLLNSYTFSGEGTSKAFRQRLIIDHNDNYLVISEEKLGPDNLFIGGSRAELNKSVTKYDSNLNVLWRIESPNFLIGYSTSMEDNVVLDSENNLYINSKINAENFELIKVSESGDIVFTVPSFQNRYVYVDQNNNINIATPPIYNQNSLDRDTVIYTFDSNNGNLLTTTLLEGLEFLKPYSSSNGDSFIYMYTGSNTSGDTSPKMNVYKNLSLEFSINLAINGTYGGIGAVDIAENGDLFFGSSWGQINEKLHRISLSNTYKYININNRISRIKALKNGRVFTIADLISNNEGTINIYDADLSLVSYNSDIFYNYSQLFEMQEFIFVNSYYDNLVKVLNQSGELVEEFKLPNALDFAYSGLDSNDHLILTGRFGNQIYTFQEYSWYRGFIHKYKYNGPVDNDSDGVSDFLDLCPDSPFGESVNEEGCSESQLDDDNDGVSNNLDLCPNTPNGEFVDDDGCSESQKDDDLDGVMNNLDLCPNTSQGSTVNSSGCFILPSNNFTIETIGETCKNKNNAKIIISAVELHNYNVTVNGVLYEFNNNLTIENLAPGVYDFCISVTSEGYEQCFNLVLDEGAIISGRSSINSGRISITLNEGTPPFKVLVNNEIVLHTFSPSFSVDVKQGDSLEVKTEVACEGTFSELISLNEEIIAFPNPTTGDFEITLPIISDNVEIELYNIHGQLILNTSYPVIDGKVQLSLKGYSNGFYFIKINLERPVTLKLIKH</sequence>
<keyword evidence="5" id="KW-1185">Reference proteome</keyword>
<evidence type="ECO:0000313" key="4">
    <source>
        <dbReference type="EMBL" id="MFC4723194.1"/>
    </source>
</evidence>
<dbReference type="SUPFAM" id="SSF63829">
    <property type="entry name" value="Calcium-dependent phosphotriesterase"/>
    <property type="match status" value="1"/>
</dbReference>
<organism evidence="4 5">
    <name type="scientific">Geojedonia litorea</name>
    <dbReference type="NCBI Taxonomy" id="1268269"/>
    <lineage>
        <taxon>Bacteria</taxon>
        <taxon>Pseudomonadati</taxon>
        <taxon>Bacteroidota</taxon>
        <taxon>Flavobacteriia</taxon>
        <taxon>Flavobacteriales</taxon>
        <taxon>Flavobacteriaceae</taxon>
        <taxon>Geojedonia</taxon>
    </lineage>
</organism>
<gene>
    <name evidence="4" type="ORF">ACFO5O_12735</name>
</gene>